<dbReference type="GeneID" id="26643677"/>
<dbReference type="RefSeq" id="YP_009217228.1">
    <property type="nucleotide sequence ID" value="NC_028999.1"/>
</dbReference>
<organismHost>
    <name type="scientific">Pseudomonas aeruginosa</name>
    <dbReference type="NCBI Taxonomy" id="287"/>
</organismHost>
<gene>
    <name evidence="1" type="primary">149</name>
</gene>
<accession>F8SK22</accession>
<protein>
    <submittedName>
        <fullName evidence="1">Virion structural protein</fullName>
    </submittedName>
</protein>
<dbReference type="EMBL" id="HQ630627">
    <property type="protein sequence ID" value="AEH03572.1"/>
    <property type="molecule type" value="Genomic_DNA"/>
</dbReference>
<dbReference type="Proteomes" id="UP000008388">
    <property type="component" value="Segment"/>
</dbReference>
<proteinExistence type="predicted"/>
<organism evidence="1 2">
    <name type="scientific">Pseudomonas phage PhiPA3</name>
    <name type="common">Pseudomonas aeruginosa phage PhiPA3</name>
    <dbReference type="NCBI Taxonomy" id="998086"/>
    <lineage>
        <taxon>Viruses</taxon>
        <taxon>Duplodnaviria</taxon>
        <taxon>Heunggongvirae</taxon>
        <taxon>Uroviricota</taxon>
        <taxon>Caudoviricetes</taxon>
        <taxon>Chimalliviridae</taxon>
        <taxon>Miltoncavirus</taxon>
        <taxon>Miltoncavirus PhiPA3</taxon>
    </lineage>
</organism>
<reference evidence="1 2" key="1">
    <citation type="journal article" date="2011" name="Microbiology">
        <title>The Pseudomonas aeruginosa generalized transducing phage phiPA3 is a new member of the phiKZ-like group of 'jumbo' phages, and infects model laboratory strains and clinical isolates from cystic fibrosis patients.</title>
        <authorList>
            <person name="Monson R."/>
            <person name="Foulds I."/>
            <person name="Foweraker J."/>
            <person name="Welch M."/>
            <person name="Salmond G.P."/>
        </authorList>
    </citation>
    <scope>NUCLEOTIDE SEQUENCE [LARGE SCALE GENOMIC DNA]</scope>
</reference>
<evidence type="ECO:0000313" key="2">
    <source>
        <dbReference type="Proteomes" id="UP000008388"/>
    </source>
</evidence>
<keyword evidence="2" id="KW-1185">Reference proteome</keyword>
<dbReference type="OrthoDB" id="7055at10239"/>
<name>F8SK22_BPPA3</name>
<dbReference type="KEGG" id="vg:26643677"/>
<evidence type="ECO:0000313" key="1">
    <source>
        <dbReference type="EMBL" id="AEH03572.1"/>
    </source>
</evidence>
<sequence>MYTLVRARYRLDRRAGRWIEANLANELVTTLSAKYGDVYLYIEYPGTGGAVQKALHWDNVINWLNEVDTTVTVQQWLTSLGNRTLPFDATLPNEDVRLVKYAQAWHCGYNVQPVATNGHVDQQISKFEKQDLLLTHPKHAPQKIRDYSMVTVNGMFHLTDWTDAGVRVIDGNTTLRRSNDNQIGIYSFETIGKLTYIPVTDEMITSQGETAPLWDGAYLTMPAGVDLTNKTVLLVTGGYLNVLSNVYTRVAERTWRISFGKMMFLDRYIESARCMDLSSLGLTINANDPTEFVVNELKNDAVIRAYLTLSQTFFVIVDSPTFFHGYEPVEYLNLPGRFIDETYNRLPMVGAYGRMLDYHTIHEPHETYLVPDKEPMYVYCATRNVRHDYDAEHMNWTQQGIINGGRYPAHPFRDETAFFRVMGVEG</sequence>